<keyword evidence="2" id="KW-1185">Reference proteome</keyword>
<protein>
    <submittedName>
        <fullName evidence="1">Uncharacterized protein</fullName>
    </submittedName>
</protein>
<organism evidence="1 2">
    <name type="scientific">Pseudomonas cuatrocienegasensis</name>
    <dbReference type="NCBI Taxonomy" id="543360"/>
    <lineage>
        <taxon>Bacteria</taxon>
        <taxon>Pseudomonadati</taxon>
        <taxon>Pseudomonadota</taxon>
        <taxon>Gammaproteobacteria</taxon>
        <taxon>Pseudomonadales</taxon>
        <taxon>Pseudomonadaceae</taxon>
        <taxon>Pseudomonas</taxon>
    </lineage>
</organism>
<evidence type="ECO:0000313" key="1">
    <source>
        <dbReference type="EMBL" id="SEQ12158.1"/>
    </source>
</evidence>
<sequence>MRQVLQEAHGAIIRSVGLRSAGLLKTVAHPEGYLKPGVISVGVGLARNRPIIKSDPVKPLTLSEYLKAEGIVLYLGMSPGMTQNFTYGNGRGERLKYGASSQAFKNFIESSLSPIAPVIFCPAQPRPAGPRHKDDHVSFIGGSHVGNAGCAEKQIMYDVMEVGDGGLLGISNTSFPDPDSPDKSLHSYMRKRTDGTFYVCPCTTCQVRLDYYGIKNFDL</sequence>
<accession>A0ABY1B769</accession>
<name>A0ABY1B769_9PSED</name>
<reference evidence="1 2" key="1">
    <citation type="submission" date="2016-10" db="EMBL/GenBank/DDBJ databases">
        <authorList>
            <person name="Varghese N."/>
            <person name="Submissions S."/>
        </authorList>
    </citation>
    <scope>NUCLEOTIDE SEQUENCE [LARGE SCALE GENOMIC DNA]</scope>
    <source>
        <strain evidence="1 2">CIP 109853</strain>
    </source>
</reference>
<comment type="caution">
    <text evidence="1">The sequence shown here is derived from an EMBL/GenBank/DDBJ whole genome shotgun (WGS) entry which is preliminary data.</text>
</comment>
<evidence type="ECO:0000313" key="2">
    <source>
        <dbReference type="Proteomes" id="UP000198512"/>
    </source>
</evidence>
<proteinExistence type="predicted"/>
<dbReference type="Proteomes" id="UP000198512">
    <property type="component" value="Unassembled WGS sequence"/>
</dbReference>
<dbReference type="RefSeq" id="WP_139133787.1">
    <property type="nucleotide sequence ID" value="NZ_FOFP01000003.1"/>
</dbReference>
<dbReference type="EMBL" id="FOFP01000003">
    <property type="protein sequence ID" value="SEQ12158.1"/>
    <property type="molecule type" value="Genomic_DNA"/>
</dbReference>
<gene>
    <name evidence="1" type="ORF">SAMN05216600_103338</name>
</gene>